<name>A0A0F9WTV2_9MICR</name>
<evidence type="ECO:0000313" key="1">
    <source>
        <dbReference type="EMBL" id="KKO76243.1"/>
    </source>
</evidence>
<accession>A0A0F9WTV2</accession>
<dbReference type="VEuPathDB" id="MicrosporidiaDB:AAJ76_500069592"/>
<dbReference type="AlphaFoldDB" id="A0A0F9WTV2"/>
<reference evidence="1 2" key="1">
    <citation type="journal article" date="2015" name="Environ. Microbiol.">
        <title>Genome analyses suggest the presence of polyploidy and recent human-driven expansions in eight global populations of the honeybee pathogen Nosema ceranae.</title>
        <authorList>
            <person name="Pelin A."/>
            <person name="Selman M."/>
            <person name="Aris-Brosou S."/>
            <person name="Farinelli L."/>
            <person name="Corradi N."/>
        </authorList>
    </citation>
    <scope>NUCLEOTIDE SEQUENCE [LARGE SCALE GENOMIC DNA]</scope>
    <source>
        <strain evidence="1 2">PA08 1199</strain>
    </source>
</reference>
<dbReference type="VEuPathDB" id="MicrosporidiaDB:G9O61_00g003630"/>
<dbReference type="RefSeq" id="XP_024331985.1">
    <property type="nucleotide sequence ID" value="XM_024475875.1"/>
</dbReference>
<evidence type="ECO:0000313" key="2">
    <source>
        <dbReference type="Proteomes" id="UP000034350"/>
    </source>
</evidence>
<organism evidence="1 2">
    <name type="scientific">Vairimorpha ceranae</name>
    <dbReference type="NCBI Taxonomy" id="40302"/>
    <lineage>
        <taxon>Eukaryota</taxon>
        <taxon>Fungi</taxon>
        <taxon>Fungi incertae sedis</taxon>
        <taxon>Microsporidia</taxon>
        <taxon>Nosematidae</taxon>
        <taxon>Vairimorpha</taxon>
    </lineage>
</organism>
<dbReference type="VEuPathDB" id="MicrosporidiaDB:NCER_100933"/>
<sequence length="176" mass="20288">MEDCSKNNTYDIILIGDNLSMYMASIYLQTSNYNQVVLTKSCEEDLLFEGHDKVVGVKNVKNQEDLLQRVREQTKYLKVPVKTENILSIDFDDCDIIKENKFKVVTDNNVYYSKCLVYNNSEIETEGLFSTNMNIKFNEAIEILGDGCKLSFKIRDFISRSGFESSCARQNLIKIK</sequence>
<dbReference type="InterPro" id="IPR036188">
    <property type="entry name" value="FAD/NAD-bd_sf"/>
</dbReference>
<proteinExistence type="predicted"/>
<dbReference type="OrthoDB" id="2193040at2759"/>
<dbReference type="Gene3D" id="3.50.50.60">
    <property type="entry name" value="FAD/NAD(P)-binding domain"/>
    <property type="match status" value="1"/>
</dbReference>
<keyword evidence="2" id="KW-1185">Reference proteome</keyword>
<dbReference type="Proteomes" id="UP000034350">
    <property type="component" value="Unassembled WGS sequence"/>
</dbReference>
<protein>
    <submittedName>
        <fullName evidence="1">Thioredoxin reductase</fullName>
    </submittedName>
</protein>
<comment type="caution">
    <text evidence="1">The sequence shown here is derived from an EMBL/GenBank/DDBJ whole genome shotgun (WGS) entry which is preliminary data.</text>
</comment>
<dbReference type="GeneID" id="36320823"/>
<dbReference type="EMBL" id="JPQZ01000005">
    <property type="protein sequence ID" value="KKO76243.1"/>
    <property type="molecule type" value="Genomic_DNA"/>
</dbReference>
<gene>
    <name evidence="1" type="ORF">AAJ76_500069592</name>
</gene>